<evidence type="ECO:0000256" key="6">
    <source>
        <dbReference type="ARBA" id="ARBA00023136"/>
    </source>
</evidence>
<evidence type="ECO:0000256" key="3">
    <source>
        <dbReference type="ARBA" id="ARBA00022475"/>
    </source>
</evidence>
<feature type="transmembrane region" description="Helical" evidence="7">
    <location>
        <begin position="134"/>
        <end position="158"/>
    </location>
</feature>
<proteinExistence type="inferred from homology"/>
<evidence type="ECO:0000313" key="10">
    <source>
        <dbReference type="EMBL" id="GGH95542.1"/>
    </source>
</evidence>
<protein>
    <submittedName>
        <fullName evidence="10">ABC transporter permease</fullName>
    </submittedName>
</protein>
<dbReference type="CDD" id="cd06261">
    <property type="entry name" value="TM_PBP2"/>
    <property type="match status" value="1"/>
</dbReference>
<feature type="domain" description="ABC transmembrane type-1" evidence="9">
    <location>
        <begin position="96"/>
        <end position="287"/>
    </location>
</feature>
<feature type="transmembrane region" description="Helical" evidence="7">
    <location>
        <begin position="220"/>
        <end position="242"/>
    </location>
</feature>
<accession>A0ABQ2AT89</accession>
<dbReference type="InterPro" id="IPR000515">
    <property type="entry name" value="MetI-like"/>
</dbReference>
<feature type="transmembrane region" description="Helical" evidence="7">
    <location>
        <begin position="164"/>
        <end position="187"/>
    </location>
</feature>
<evidence type="ECO:0000256" key="8">
    <source>
        <dbReference type="SAM" id="MobiDB-lite"/>
    </source>
</evidence>
<evidence type="ECO:0000256" key="4">
    <source>
        <dbReference type="ARBA" id="ARBA00022692"/>
    </source>
</evidence>
<sequence length="301" mass="32994">MSTVLKSTTQEARTAPRGGSSAAKRGFGTRLRRLNIPGGLGGWLWLAVIILPIYYVVITSLKTQAGYFGQNPLSLPTEPTLENYQLVLEADFARYFMNSAIVTLGSVIPAVLISFMASFAIVRGAGRFLKLVNGMFLMGLAIPLQATIIPIYLMIIRLNLYDSLLALMLPSIAFAIPLTVLILSNFIRDVPNELFESMRLDGCSEWQTMWRLALPLTRPAIVTVAIYNGLHVWNGFLLPLVLTQSPSLRVLPLGLWTFQGEFSVNIPAVLASVVLSTLPILVLYVIGRRQLLAGLTAGFSK</sequence>
<comment type="subcellular location">
    <subcellularLocation>
        <location evidence="1 7">Cell membrane</location>
        <topology evidence="1 7">Multi-pass membrane protein</topology>
    </subcellularLocation>
</comment>
<evidence type="ECO:0000256" key="2">
    <source>
        <dbReference type="ARBA" id="ARBA00022448"/>
    </source>
</evidence>
<evidence type="ECO:0000313" key="11">
    <source>
        <dbReference type="Proteomes" id="UP000643279"/>
    </source>
</evidence>
<dbReference type="PANTHER" id="PTHR43744">
    <property type="entry name" value="ABC TRANSPORTER PERMEASE PROTEIN MG189-RELATED-RELATED"/>
    <property type="match status" value="1"/>
</dbReference>
<dbReference type="InterPro" id="IPR035906">
    <property type="entry name" value="MetI-like_sf"/>
</dbReference>
<feature type="transmembrane region" description="Helical" evidence="7">
    <location>
        <begin position="262"/>
        <end position="286"/>
    </location>
</feature>
<dbReference type="SUPFAM" id="SSF161098">
    <property type="entry name" value="MetI-like"/>
    <property type="match status" value="1"/>
</dbReference>
<gene>
    <name evidence="10" type="ORF">GCM10007170_21310</name>
</gene>
<comment type="similarity">
    <text evidence="7">Belongs to the binding-protein-dependent transport system permease family.</text>
</comment>
<comment type="caution">
    <text evidence="10">The sequence shown here is derived from an EMBL/GenBank/DDBJ whole genome shotgun (WGS) entry which is preliminary data.</text>
</comment>
<keyword evidence="11" id="KW-1185">Reference proteome</keyword>
<name>A0ABQ2AT89_9MICC</name>
<evidence type="ECO:0000256" key="5">
    <source>
        <dbReference type="ARBA" id="ARBA00022989"/>
    </source>
</evidence>
<keyword evidence="4 7" id="KW-0812">Transmembrane</keyword>
<keyword evidence="2 7" id="KW-0813">Transport</keyword>
<feature type="transmembrane region" description="Helical" evidence="7">
    <location>
        <begin position="95"/>
        <end position="122"/>
    </location>
</feature>
<evidence type="ECO:0000256" key="7">
    <source>
        <dbReference type="RuleBase" id="RU363032"/>
    </source>
</evidence>
<dbReference type="Gene3D" id="1.10.3720.10">
    <property type="entry name" value="MetI-like"/>
    <property type="match status" value="1"/>
</dbReference>
<dbReference type="RefSeq" id="WP_188571581.1">
    <property type="nucleotide sequence ID" value="NZ_BMFW01000008.1"/>
</dbReference>
<evidence type="ECO:0000256" key="1">
    <source>
        <dbReference type="ARBA" id="ARBA00004651"/>
    </source>
</evidence>
<dbReference type="PANTHER" id="PTHR43744:SF12">
    <property type="entry name" value="ABC TRANSPORTER PERMEASE PROTEIN MG189-RELATED"/>
    <property type="match status" value="1"/>
</dbReference>
<dbReference type="PROSITE" id="PS50928">
    <property type="entry name" value="ABC_TM1"/>
    <property type="match status" value="1"/>
</dbReference>
<evidence type="ECO:0000259" key="9">
    <source>
        <dbReference type="PROSITE" id="PS50928"/>
    </source>
</evidence>
<feature type="transmembrane region" description="Helical" evidence="7">
    <location>
        <begin position="34"/>
        <end position="57"/>
    </location>
</feature>
<feature type="region of interest" description="Disordered" evidence="8">
    <location>
        <begin position="1"/>
        <end position="24"/>
    </location>
</feature>
<dbReference type="Pfam" id="PF00528">
    <property type="entry name" value="BPD_transp_1"/>
    <property type="match status" value="1"/>
</dbReference>
<reference evidence="11" key="1">
    <citation type="journal article" date="2019" name="Int. J. Syst. Evol. Microbiol.">
        <title>The Global Catalogue of Microorganisms (GCM) 10K type strain sequencing project: providing services to taxonomists for standard genome sequencing and annotation.</title>
        <authorList>
            <consortium name="The Broad Institute Genomics Platform"/>
            <consortium name="The Broad Institute Genome Sequencing Center for Infectious Disease"/>
            <person name="Wu L."/>
            <person name="Ma J."/>
        </authorList>
    </citation>
    <scope>NUCLEOTIDE SEQUENCE [LARGE SCALE GENOMIC DNA]</scope>
    <source>
        <strain evidence="11">CGMCC 1.12778</strain>
    </source>
</reference>
<keyword evidence="3" id="KW-1003">Cell membrane</keyword>
<keyword evidence="6 7" id="KW-0472">Membrane</keyword>
<dbReference type="Proteomes" id="UP000643279">
    <property type="component" value="Unassembled WGS sequence"/>
</dbReference>
<feature type="compositionally biased region" description="Polar residues" evidence="8">
    <location>
        <begin position="1"/>
        <end position="12"/>
    </location>
</feature>
<keyword evidence="5 7" id="KW-1133">Transmembrane helix</keyword>
<dbReference type="EMBL" id="BMFW01000008">
    <property type="protein sequence ID" value="GGH95542.1"/>
    <property type="molecule type" value="Genomic_DNA"/>
</dbReference>
<organism evidence="10 11">
    <name type="scientific">Arthrobacter liuii</name>
    <dbReference type="NCBI Taxonomy" id="1476996"/>
    <lineage>
        <taxon>Bacteria</taxon>
        <taxon>Bacillati</taxon>
        <taxon>Actinomycetota</taxon>
        <taxon>Actinomycetes</taxon>
        <taxon>Micrococcales</taxon>
        <taxon>Micrococcaceae</taxon>
        <taxon>Arthrobacter</taxon>
    </lineage>
</organism>